<evidence type="ECO:0000256" key="3">
    <source>
        <dbReference type="ARBA" id="ARBA00022833"/>
    </source>
</evidence>
<dbReference type="PROSITE" id="PS00478">
    <property type="entry name" value="LIM_DOMAIN_1"/>
    <property type="match status" value="2"/>
</dbReference>
<protein>
    <recommendedName>
        <fullName evidence="7">LIM zinc-binding domain-containing protein</fullName>
    </recommendedName>
</protein>
<keyword evidence="9" id="KW-1185">Reference proteome</keyword>
<dbReference type="InterPro" id="IPR001781">
    <property type="entry name" value="Znf_LIM"/>
</dbReference>
<dbReference type="AlphaFoldDB" id="H2AYN0"/>
<dbReference type="eggNOG" id="KOG1703">
    <property type="taxonomic scope" value="Eukaryota"/>
</dbReference>
<dbReference type="SUPFAM" id="SSF57716">
    <property type="entry name" value="Glucocorticoid receptor-like (DNA-binding domain)"/>
    <property type="match status" value="1"/>
</dbReference>
<evidence type="ECO:0000256" key="6">
    <source>
        <dbReference type="SAM" id="MobiDB-lite"/>
    </source>
</evidence>
<dbReference type="GO" id="GO:0005934">
    <property type="term" value="C:cellular bud tip"/>
    <property type="evidence" value="ECO:0007669"/>
    <property type="project" value="EnsemblFungi"/>
</dbReference>
<feature type="domain" description="LIM zinc-binding" evidence="7">
    <location>
        <begin position="467"/>
        <end position="532"/>
    </location>
</feature>
<dbReference type="GO" id="GO:0005737">
    <property type="term" value="C:cytoplasm"/>
    <property type="evidence" value="ECO:0007669"/>
    <property type="project" value="EnsemblFungi"/>
</dbReference>
<accession>H2AYN0</accession>
<keyword evidence="3 5" id="KW-0862">Zinc</keyword>
<dbReference type="KEGG" id="kaf:KAFR_0H00270"/>
<evidence type="ECO:0000256" key="4">
    <source>
        <dbReference type="ARBA" id="ARBA00023038"/>
    </source>
</evidence>
<dbReference type="GO" id="GO:0000131">
    <property type="term" value="C:incipient cellular bud site"/>
    <property type="evidence" value="ECO:0007669"/>
    <property type="project" value="EnsemblFungi"/>
</dbReference>
<feature type="region of interest" description="Disordered" evidence="6">
    <location>
        <begin position="54"/>
        <end position="93"/>
    </location>
</feature>
<feature type="compositionally biased region" description="Polar residues" evidence="6">
    <location>
        <begin position="327"/>
        <end position="343"/>
    </location>
</feature>
<dbReference type="OrthoDB" id="1112565at2759"/>
<dbReference type="CDD" id="cd08368">
    <property type="entry name" value="LIM"/>
    <property type="match status" value="1"/>
</dbReference>
<dbReference type="GO" id="GO:0005094">
    <property type="term" value="F:Rho GDP-dissociation inhibitor activity"/>
    <property type="evidence" value="ECO:0007669"/>
    <property type="project" value="EnsemblFungi"/>
</dbReference>
<sequence length="625" mass="70095">MLNNIYDSPFPKINPKVRYRTALERAGFEVNVSAGATDSQGSASRQVTGQGLAAMSYDGQNPSSTFISTQSHVSTDHSPAQQGSNSTPEHMLHQPPRVKITAPSNLSHLREDFRSTHTEELYHYRNESPNPSLVNEPLGLNQDSDSFDFEKAQNYNYSEGLHPIEKSFQMLTQSDTDLNEQYSNHDEPHERYTSTIESLNFEADPRLQIGLAPSEAIAPLEQTTHIPVGNNPVADVLPLALPVRNDANEGTARTDAYGVSPMEPRMERSAKNSTLFQVEKQEGNETSTNFHLEQLIAQLDDVSLTRNEKLTVPNTTPQHTSMDDQYGSGNNASSHANLQPSSVDNHHFKKSSAYLSGYPSTNWSGSKTIPQVINHPGHIESFVSAASDSTPIMYKFKDIPSSASDFATANQENLPELYPTLKPHQEVPDENSLNASTKENQELSQLKESEIVQEKQERTEKYPPGEGPCRLCGLEVTGRRLFSKKAGELSGQWHRDCFRCIKCRTKFNKATPCYILDDKPYCQQHYHEENNSICGICSKFIEGECLENDNHERFHVNCLTCFRCRKPITNDYFIFNGEIALCSNHDIESLLKTGLSVSTDEESKKETNNTISRRRTRLISFGMSY</sequence>
<dbReference type="Pfam" id="PF00412">
    <property type="entry name" value="LIM"/>
    <property type="match status" value="2"/>
</dbReference>
<evidence type="ECO:0000259" key="7">
    <source>
        <dbReference type="PROSITE" id="PS50023"/>
    </source>
</evidence>
<dbReference type="FunCoup" id="H2AYN0">
    <property type="interactions" value="48"/>
</dbReference>
<keyword evidence="1 5" id="KW-0479">Metal-binding</keyword>
<dbReference type="GO" id="GO:0035023">
    <property type="term" value="P:regulation of Rho protein signal transduction"/>
    <property type="evidence" value="ECO:0007669"/>
    <property type="project" value="EnsemblFungi"/>
</dbReference>
<keyword evidence="2" id="KW-0677">Repeat</keyword>
<dbReference type="EMBL" id="HE650828">
    <property type="protein sequence ID" value="CCF59436.1"/>
    <property type="molecule type" value="Genomic_DNA"/>
</dbReference>
<dbReference type="PANTHER" id="PTHR24207">
    <property type="entry name" value="ZYX102 PROTEIN"/>
    <property type="match status" value="1"/>
</dbReference>
<organism evidence="8 9">
    <name type="scientific">Kazachstania africana (strain ATCC 22294 / BCRC 22015 / CBS 2517 / CECT 1963 / NBRC 1671 / NRRL Y-8276)</name>
    <name type="common">Yeast</name>
    <name type="synonym">Kluyveromyces africanus</name>
    <dbReference type="NCBI Taxonomy" id="1071382"/>
    <lineage>
        <taxon>Eukaryota</taxon>
        <taxon>Fungi</taxon>
        <taxon>Dikarya</taxon>
        <taxon>Ascomycota</taxon>
        <taxon>Saccharomycotina</taxon>
        <taxon>Saccharomycetes</taxon>
        <taxon>Saccharomycetales</taxon>
        <taxon>Saccharomycetaceae</taxon>
        <taxon>Kazachstania</taxon>
    </lineage>
</organism>
<dbReference type="PANTHER" id="PTHR24207:SF2">
    <property type="entry name" value="ZYX102 PROTEIN"/>
    <property type="match status" value="1"/>
</dbReference>
<dbReference type="GeneID" id="13887433"/>
<dbReference type="Gene3D" id="2.10.110.10">
    <property type="entry name" value="Cysteine Rich Protein"/>
    <property type="match status" value="2"/>
</dbReference>
<feature type="compositionally biased region" description="Polar residues" evidence="6">
    <location>
        <begin position="58"/>
        <end position="88"/>
    </location>
</feature>
<keyword evidence="4 5" id="KW-0440">LIM domain</keyword>
<dbReference type="GO" id="GO:0005935">
    <property type="term" value="C:cellular bud neck"/>
    <property type="evidence" value="ECO:0007669"/>
    <property type="project" value="EnsemblFungi"/>
</dbReference>
<gene>
    <name evidence="8" type="primary">KAFR0H00270</name>
    <name evidence="8" type="ORF">KAFR_0H00270</name>
</gene>
<feature type="compositionally biased region" description="Basic and acidic residues" evidence="6">
    <location>
        <begin position="439"/>
        <end position="463"/>
    </location>
</feature>
<evidence type="ECO:0000313" key="8">
    <source>
        <dbReference type="EMBL" id="CCF59436.1"/>
    </source>
</evidence>
<evidence type="ECO:0000313" key="9">
    <source>
        <dbReference type="Proteomes" id="UP000005220"/>
    </source>
</evidence>
<dbReference type="GO" id="GO:0030011">
    <property type="term" value="P:maintenance of cell polarity"/>
    <property type="evidence" value="ECO:0007669"/>
    <property type="project" value="EnsemblFungi"/>
</dbReference>
<reference evidence="8 9" key="1">
    <citation type="journal article" date="2011" name="Proc. Natl. Acad. Sci. U.S.A.">
        <title>Evolutionary erosion of yeast sex chromosomes by mating-type switching accidents.</title>
        <authorList>
            <person name="Gordon J.L."/>
            <person name="Armisen D."/>
            <person name="Proux-Wera E."/>
            <person name="Oheigeartaigh S.S."/>
            <person name="Byrne K.P."/>
            <person name="Wolfe K.H."/>
        </authorList>
    </citation>
    <scope>NUCLEOTIDE SEQUENCE [LARGE SCALE GENOMIC DNA]</scope>
    <source>
        <strain evidence="9">ATCC 22294 / BCRC 22015 / CBS 2517 / CECT 1963 / NBRC 1671 / NRRL Y-8276</strain>
    </source>
</reference>
<evidence type="ECO:0000256" key="5">
    <source>
        <dbReference type="PROSITE-ProRule" id="PRU00125"/>
    </source>
</evidence>
<dbReference type="InParanoid" id="H2AYN0"/>
<dbReference type="HOGENOM" id="CLU_016772_0_0_1"/>
<feature type="region of interest" description="Disordered" evidence="6">
    <location>
        <begin position="421"/>
        <end position="464"/>
    </location>
</feature>
<evidence type="ECO:0000256" key="1">
    <source>
        <dbReference type="ARBA" id="ARBA00022723"/>
    </source>
</evidence>
<dbReference type="Proteomes" id="UP000005220">
    <property type="component" value="Chromosome 8"/>
</dbReference>
<evidence type="ECO:0000256" key="2">
    <source>
        <dbReference type="ARBA" id="ARBA00022737"/>
    </source>
</evidence>
<dbReference type="STRING" id="1071382.H2AYN0"/>
<dbReference type="RefSeq" id="XP_003958571.1">
    <property type="nucleotide sequence ID" value="XM_003958522.1"/>
</dbReference>
<dbReference type="GO" id="GO:0043332">
    <property type="term" value="C:mating projection tip"/>
    <property type="evidence" value="ECO:0007669"/>
    <property type="project" value="EnsemblFungi"/>
</dbReference>
<proteinExistence type="predicted"/>
<dbReference type="CDD" id="cd09397">
    <property type="entry name" value="LIM1_UF1"/>
    <property type="match status" value="1"/>
</dbReference>
<feature type="region of interest" description="Disordered" evidence="6">
    <location>
        <begin position="310"/>
        <end position="345"/>
    </location>
</feature>
<name>H2AYN0_KAZAF</name>
<dbReference type="GO" id="GO:0046872">
    <property type="term" value="F:metal ion binding"/>
    <property type="evidence" value="ECO:0007669"/>
    <property type="project" value="UniProtKB-KW"/>
</dbReference>
<dbReference type="SMART" id="SM00132">
    <property type="entry name" value="LIM"/>
    <property type="match status" value="2"/>
</dbReference>
<dbReference type="PROSITE" id="PS50023">
    <property type="entry name" value="LIM_DOMAIN_2"/>
    <property type="match status" value="1"/>
</dbReference>